<dbReference type="SUPFAM" id="SSF51126">
    <property type="entry name" value="Pectin lyase-like"/>
    <property type="match status" value="1"/>
</dbReference>
<proteinExistence type="predicted"/>
<keyword evidence="2" id="KW-1185">Reference proteome</keyword>
<gene>
    <name evidence="1" type="ORF">DFR85_04250</name>
</gene>
<dbReference type="InterPro" id="IPR011050">
    <property type="entry name" value="Pectin_lyase_fold/virulence"/>
</dbReference>
<dbReference type="OrthoDB" id="39684at2157"/>
<reference evidence="1 2" key="1">
    <citation type="submission" date="2018-05" db="EMBL/GenBank/DDBJ databases">
        <title>Complete Genome Sequences of Extremely Thermoacidophilic, Metal-Mobilizing Type-Strain Members of the Archaeal Family Sulfolobaceae: Acidianus brierleyi DSM-1651T, Acidianus sulfidivorans DSM-18786T, Metallosphaera hakonensis DSM-7519T, and Metallosphaera prunae DSM-10039T.</title>
        <authorList>
            <person name="Counts J.A."/>
            <person name="Kelly R.M."/>
        </authorList>
    </citation>
    <scope>NUCLEOTIDE SEQUENCE [LARGE SCALE GENOMIC DNA]</scope>
    <source>
        <strain evidence="1 2">DSM 1651</strain>
    </source>
</reference>
<evidence type="ECO:0000313" key="2">
    <source>
        <dbReference type="Proteomes" id="UP000248044"/>
    </source>
</evidence>
<evidence type="ECO:0008006" key="3">
    <source>
        <dbReference type="Google" id="ProtNLM"/>
    </source>
</evidence>
<dbReference type="KEGG" id="abri:DFR85_04250"/>
<accession>A0A2U9ID49</accession>
<evidence type="ECO:0000313" key="1">
    <source>
        <dbReference type="EMBL" id="AWR93947.1"/>
    </source>
</evidence>
<dbReference type="Proteomes" id="UP000248044">
    <property type="component" value="Chromosome"/>
</dbReference>
<sequence length="489" mass="53758">MAFVISDHMDPDVDFYVPPGSDATQAIQQALELSKIYGVAHIIIRGRLYVYATTNVPFPLEQSLNYVFEGDGLGEIIYLQTDKSISPPSMITTAGTANAEMQQGISTHNSVISLPMLEYSMAGWYIAFKNLKLDNYTNQRWAIANGYSNYHSIVMYFDGVEFNINIWINETTEVLVINCYATGELLFDSRSRDVMVIGSRFENEGGFAVSSRGWTVVGCVFVGPHAFLNPGNDGNDGMVVGCVFDSGTIVTQGASGLRVVACTLHNVTFPGGYYGSMNYTYGQNFALIGCVISNYTIALNQLTGRGSYLIAFNTFNPSSDLIIAVADNAVVQSILIIGNTFSSIETHNSFIFIGGTNAPGSSETQLTGKVLMLYIAFNTFNNPNQTPGATYGAHFGSYYIHGIAYVNIGITVTYAYIVFNYFENTYGLYDNSTRKPVGYFQFVQLNSNVQLIQYLNFYFNVVENNIPIYIPSNQTYNAQFNVGIANSTA</sequence>
<protein>
    <recommendedName>
        <fullName evidence="3">Right handed beta helix domain-containing protein</fullName>
    </recommendedName>
</protein>
<dbReference type="RefSeq" id="WP_110269831.1">
    <property type="nucleotide sequence ID" value="NZ_CP029289.2"/>
</dbReference>
<dbReference type="EMBL" id="CP029289">
    <property type="protein sequence ID" value="AWR93947.1"/>
    <property type="molecule type" value="Genomic_DNA"/>
</dbReference>
<dbReference type="GeneID" id="36831340"/>
<dbReference type="AlphaFoldDB" id="A0A2U9ID49"/>
<name>A0A2U9ID49_9CREN</name>
<organism evidence="1 2">
    <name type="scientific">Acidianus brierleyi</name>
    <dbReference type="NCBI Taxonomy" id="41673"/>
    <lineage>
        <taxon>Archaea</taxon>
        <taxon>Thermoproteota</taxon>
        <taxon>Thermoprotei</taxon>
        <taxon>Sulfolobales</taxon>
        <taxon>Sulfolobaceae</taxon>
        <taxon>Acidianus</taxon>
    </lineage>
</organism>